<organism evidence="1 2">
    <name type="scientific">Nocardioides flavus</name>
    <name type="common">ex Wang et al. 2016</name>
    <dbReference type="NCBI Taxonomy" id="2058780"/>
    <lineage>
        <taxon>Bacteria</taxon>
        <taxon>Bacillati</taxon>
        <taxon>Actinomycetota</taxon>
        <taxon>Actinomycetes</taxon>
        <taxon>Propionibacteriales</taxon>
        <taxon>Nocardioidaceae</taxon>
        <taxon>Nocardioides</taxon>
    </lineage>
</organism>
<evidence type="ECO:0000313" key="1">
    <source>
        <dbReference type="EMBL" id="GHE14978.1"/>
    </source>
</evidence>
<protein>
    <submittedName>
        <fullName evidence="1">Uncharacterized protein</fullName>
    </submittedName>
</protein>
<keyword evidence="2" id="KW-1185">Reference proteome</keyword>
<comment type="caution">
    <text evidence="1">The sequence shown here is derived from an EMBL/GenBank/DDBJ whole genome shotgun (WGS) entry which is preliminary data.</text>
</comment>
<gene>
    <name evidence="1" type="ORF">GCM10011376_01040</name>
</gene>
<sequence>MTRFLQQTLGSLPNPTPALTLESTMNRKATRLFVATVALVSLAGFAAPAEAGPVKQVRTGWCC</sequence>
<accession>A0ABQ3HHE8</accession>
<name>A0ABQ3HHE8_9ACTN</name>
<dbReference type="EMBL" id="BNAD01000001">
    <property type="protein sequence ID" value="GHE14978.1"/>
    <property type="molecule type" value="Genomic_DNA"/>
</dbReference>
<evidence type="ECO:0000313" key="2">
    <source>
        <dbReference type="Proteomes" id="UP000597341"/>
    </source>
</evidence>
<dbReference type="Proteomes" id="UP000597341">
    <property type="component" value="Unassembled WGS sequence"/>
</dbReference>
<reference evidence="2" key="1">
    <citation type="journal article" date="2019" name="Int. J. Syst. Evol. Microbiol.">
        <title>The Global Catalogue of Microorganisms (GCM) 10K type strain sequencing project: providing services to taxonomists for standard genome sequencing and annotation.</title>
        <authorList>
            <consortium name="The Broad Institute Genomics Platform"/>
            <consortium name="The Broad Institute Genome Sequencing Center for Infectious Disease"/>
            <person name="Wu L."/>
            <person name="Ma J."/>
        </authorList>
    </citation>
    <scope>NUCLEOTIDE SEQUENCE [LARGE SCALE GENOMIC DNA]</scope>
    <source>
        <strain evidence="2">CGMCC 1.12791</strain>
    </source>
</reference>
<proteinExistence type="predicted"/>